<evidence type="ECO:0000256" key="1">
    <source>
        <dbReference type="SAM" id="MobiDB-lite"/>
    </source>
</evidence>
<dbReference type="KEGG" id="clup:CLUP02_06857"/>
<keyword evidence="3" id="KW-1185">Reference proteome</keyword>
<evidence type="ECO:0000313" key="2">
    <source>
        <dbReference type="EMBL" id="UQC81371.1"/>
    </source>
</evidence>
<sequence length="193" mass="21843">MFSEYDQFVLRNTAKMPITRFTMPRVPKMIEAICPGCFKGFTKIGSMHRHVYEDRCPHPIPQFVAKVKAEHRARVAAAAARSKARKAARASRVDPLPAAPTPAVRDHPSRAREASMGRSPGFLQNDCTSHFAQQRDLEMVKTDIEKLSQQQQNDFCPMIKTEPDFSAFNFPSLIASWDTYDVGINIKTESQWS</sequence>
<dbReference type="RefSeq" id="XP_049142997.1">
    <property type="nucleotide sequence ID" value="XM_049285854.1"/>
</dbReference>
<gene>
    <name evidence="2" type="ORF">CLUP02_06857</name>
</gene>
<dbReference type="AlphaFoldDB" id="A0A9Q8SR78"/>
<dbReference type="EMBL" id="CP019475">
    <property type="protein sequence ID" value="UQC81371.1"/>
    <property type="molecule type" value="Genomic_DNA"/>
</dbReference>
<feature type="region of interest" description="Disordered" evidence="1">
    <location>
        <begin position="86"/>
        <end position="119"/>
    </location>
</feature>
<name>A0A9Q8SR78_9PEZI</name>
<accession>A0A9Q8SR78</accession>
<protein>
    <submittedName>
        <fullName evidence="2">Uncharacterized protein</fullName>
    </submittedName>
</protein>
<proteinExistence type="predicted"/>
<reference evidence="2" key="1">
    <citation type="journal article" date="2021" name="Mol. Plant Microbe Interact.">
        <title>Complete Genome Sequence of the Plant-Pathogenic Fungus Colletotrichum lupini.</title>
        <authorList>
            <person name="Baroncelli R."/>
            <person name="Pensec F."/>
            <person name="Da Lio D."/>
            <person name="Boufleur T."/>
            <person name="Vicente I."/>
            <person name="Sarrocco S."/>
            <person name="Picot A."/>
            <person name="Baraldi E."/>
            <person name="Sukno S."/>
            <person name="Thon M."/>
            <person name="Le Floch G."/>
        </authorList>
    </citation>
    <scope>NUCLEOTIDE SEQUENCE</scope>
    <source>
        <strain evidence="2">IMI 504893</strain>
    </source>
</reference>
<evidence type="ECO:0000313" key="3">
    <source>
        <dbReference type="Proteomes" id="UP000830671"/>
    </source>
</evidence>
<dbReference type="GeneID" id="73340864"/>
<dbReference type="Proteomes" id="UP000830671">
    <property type="component" value="Chromosome 3"/>
</dbReference>
<feature type="compositionally biased region" description="Basic and acidic residues" evidence="1">
    <location>
        <begin position="104"/>
        <end position="115"/>
    </location>
</feature>
<organism evidence="2 3">
    <name type="scientific">Colletotrichum lupini</name>
    <dbReference type="NCBI Taxonomy" id="145971"/>
    <lineage>
        <taxon>Eukaryota</taxon>
        <taxon>Fungi</taxon>
        <taxon>Dikarya</taxon>
        <taxon>Ascomycota</taxon>
        <taxon>Pezizomycotina</taxon>
        <taxon>Sordariomycetes</taxon>
        <taxon>Hypocreomycetidae</taxon>
        <taxon>Glomerellales</taxon>
        <taxon>Glomerellaceae</taxon>
        <taxon>Colletotrichum</taxon>
        <taxon>Colletotrichum acutatum species complex</taxon>
    </lineage>
</organism>